<dbReference type="AlphaFoldDB" id="A0A1X7M5A4"/>
<dbReference type="EMBL" id="FXAT01000020">
    <property type="protein sequence ID" value="SMG61231.1"/>
    <property type="molecule type" value="Genomic_DNA"/>
</dbReference>
<organism evidence="1 2">
    <name type="scientific">Paraburkholderia susongensis</name>
    <dbReference type="NCBI Taxonomy" id="1515439"/>
    <lineage>
        <taxon>Bacteria</taxon>
        <taxon>Pseudomonadati</taxon>
        <taxon>Pseudomonadota</taxon>
        <taxon>Betaproteobacteria</taxon>
        <taxon>Burkholderiales</taxon>
        <taxon>Burkholderiaceae</taxon>
        <taxon>Paraburkholderia</taxon>
    </lineage>
</organism>
<gene>
    <name evidence="1" type="ORF">SAMN06265784_12046</name>
</gene>
<reference evidence="2" key="1">
    <citation type="submission" date="2017-04" db="EMBL/GenBank/DDBJ databases">
        <authorList>
            <person name="Varghese N."/>
            <person name="Submissions S."/>
        </authorList>
    </citation>
    <scope>NUCLEOTIDE SEQUENCE [LARGE SCALE GENOMIC DNA]</scope>
    <source>
        <strain evidence="2">LMG 29540</strain>
    </source>
</reference>
<dbReference type="STRING" id="1515439.SAMN06265784_12046"/>
<sequence length="104" mass="11480">MIHILRVRISVPRLDILRSPRSNVWPVVVKATPVTAIWLPTKAFENVVIDVLEPTVETSEPMTLTELPVVEIDVPVSETDVPVTFFDSPVIDMQVPVTLGAVPV</sequence>
<accession>A0A1X7M5A4</accession>
<dbReference type="Proteomes" id="UP000193228">
    <property type="component" value="Unassembled WGS sequence"/>
</dbReference>
<evidence type="ECO:0000313" key="2">
    <source>
        <dbReference type="Proteomes" id="UP000193228"/>
    </source>
</evidence>
<proteinExistence type="predicted"/>
<protein>
    <submittedName>
        <fullName evidence="1">Uncharacterized protein</fullName>
    </submittedName>
</protein>
<evidence type="ECO:0000313" key="1">
    <source>
        <dbReference type="EMBL" id="SMG61231.1"/>
    </source>
</evidence>
<name>A0A1X7M5A4_9BURK</name>
<keyword evidence="2" id="KW-1185">Reference proteome</keyword>